<dbReference type="AlphaFoldDB" id="A0AAV4U568"/>
<feature type="region of interest" description="Disordered" evidence="1">
    <location>
        <begin position="1"/>
        <end position="22"/>
    </location>
</feature>
<organism evidence="2 3">
    <name type="scientific">Caerostris darwini</name>
    <dbReference type="NCBI Taxonomy" id="1538125"/>
    <lineage>
        <taxon>Eukaryota</taxon>
        <taxon>Metazoa</taxon>
        <taxon>Ecdysozoa</taxon>
        <taxon>Arthropoda</taxon>
        <taxon>Chelicerata</taxon>
        <taxon>Arachnida</taxon>
        <taxon>Araneae</taxon>
        <taxon>Araneomorphae</taxon>
        <taxon>Entelegynae</taxon>
        <taxon>Araneoidea</taxon>
        <taxon>Araneidae</taxon>
        <taxon>Caerostris</taxon>
    </lineage>
</organism>
<accession>A0AAV4U568</accession>
<protein>
    <submittedName>
        <fullName evidence="2">Uncharacterized protein</fullName>
    </submittedName>
</protein>
<keyword evidence="3" id="KW-1185">Reference proteome</keyword>
<evidence type="ECO:0000256" key="1">
    <source>
        <dbReference type="SAM" id="MobiDB-lite"/>
    </source>
</evidence>
<gene>
    <name evidence="2" type="ORF">CDAR_496781</name>
</gene>
<sequence>MCSDANFPRGQPRGDDSLSGGQAVINGEARAALSASGRSVIRAPQSEHARIAPVSVNPRDAYEWVSFRLASLSRRHTPRADRPDGIVSHSSVVSTRASSVQGCQNGP</sequence>
<feature type="compositionally biased region" description="Low complexity" evidence="1">
    <location>
        <begin position="87"/>
        <end position="100"/>
    </location>
</feature>
<evidence type="ECO:0000313" key="3">
    <source>
        <dbReference type="Proteomes" id="UP001054837"/>
    </source>
</evidence>
<evidence type="ECO:0000313" key="2">
    <source>
        <dbReference type="EMBL" id="GIY52899.1"/>
    </source>
</evidence>
<feature type="region of interest" description="Disordered" evidence="1">
    <location>
        <begin position="74"/>
        <end position="107"/>
    </location>
</feature>
<proteinExistence type="predicted"/>
<dbReference type="EMBL" id="BPLQ01010723">
    <property type="protein sequence ID" value="GIY52899.1"/>
    <property type="molecule type" value="Genomic_DNA"/>
</dbReference>
<reference evidence="2 3" key="1">
    <citation type="submission" date="2021-06" db="EMBL/GenBank/DDBJ databases">
        <title>Caerostris darwini draft genome.</title>
        <authorList>
            <person name="Kono N."/>
            <person name="Arakawa K."/>
        </authorList>
    </citation>
    <scope>NUCLEOTIDE SEQUENCE [LARGE SCALE GENOMIC DNA]</scope>
</reference>
<dbReference type="Proteomes" id="UP001054837">
    <property type="component" value="Unassembled WGS sequence"/>
</dbReference>
<comment type="caution">
    <text evidence="2">The sequence shown here is derived from an EMBL/GenBank/DDBJ whole genome shotgun (WGS) entry which is preliminary data.</text>
</comment>
<name>A0AAV4U568_9ARAC</name>